<accession>A0A8S9JZ24</accession>
<evidence type="ECO:0000313" key="1">
    <source>
        <dbReference type="EMBL" id="KAF2586848.1"/>
    </source>
</evidence>
<gene>
    <name evidence="1" type="ORF">F2Q70_00034330</name>
</gene>
<dbReference type="AlphaFoldDB" id="A0A8S9JZ24"/>
<name>A0A8S9JZ24_BRACR</name>
<reference evidence="1" key="1">
    <citation type="submission" date="2019-12" db="EMBL/GenBank/DDBJ databases">
        <title>Genome sequencing and annotation of Brassica cretica.</title>
        <authorList>
            <person name="Studholme D.J."/>
            <person name="Sarris P.F."/>
        </authorList>
    </citation>
    <scope>NUCLEOTIDE SEQUENCE</scope>
    <source>
        <strain evidence="1">PFS-102/07</strain>
        <tissue evidence="1">Leaf</tissue>
    </source>
</reference>
<comment type="caution">
    <text evidence="1">The sequence shown here is derived from an EMBL/GenBank/DDBJ whole genome shotgun (WGS) entry which is preliminary data.</text>
</comment>
<organism evidence="1">
    <name type="scientific">Brassica cretica</name>
    <name type="common">Mustard</name>
    <dbReference type="NCBI Taxonomy" id="69181"/>
    <lineage>
        <taxon>Eukaryota</taxon>
        <taxon>Viridiplantae</taxon>
        <taxon>Streptophyta</taxon>
        <taxon>Embryophyta</taxon>
        <taxon>Tracheophyta</taxon>
        <taxon>Spermatophyta</taxon>
        <taxon>Magnoliopsida</taxon>
        <taxon>eudicotyledons</taxon>
        <taxon>Gunneridae</taxon>
        <taxon>Pentapetalae</taxon>
        <taxon>rosids</taxon>
        <taxon>malvids</taxon>
        <taxon>Brassicales</taxon>
        <taxon>Brassicaceae</taxon>
        <taxon>Brassiceae</taxon>
        <taxon>Brassica</taxon>
    </lineage>
</organism>
<dbReference type="EMBL" id="QGKY02000246">
    <property type="protein sequence ID" value="KAF2586848.1"/>
    <property type="molecule type" value="Genomic_DNA"/>
</dbReference>
<protein>
    <submittedName>
        <fullName evidence="1">Uncharacterized protein</fullName>
    </submittedName>
</protein>
<proteinExistence type="predicted"/>
<sequence length="148" mass="16252">MPPLMPSPSIAPTSSNMTGPRRFVVHDLGSVSIPQGLLTLEDLQAVLQKTTRALQALTDIVSEALFETCTCEMQGLKRGRLKMYGQDGAVGLLTLEDLQAVLQKTTRALQALTDIVSEALFETCSYMCVFNPCVSKQEEKMRIEMKKG</sequence>